<sequence>MLIVIFMSKFPTTEFEHIMRLVGLQTDSITTRFFNSREGKEVVAHIVEAYEKKEQEKEIMLELFAEYETNAAAILSAIEEEEEERQEVMLHEQPVKLSQQSKREEVKDKEKPTITSYEEDLASLETELEDAENELLQAKAKYENYDNNLREVDSFITTLDSSDIAGTQKALEKEIERASAELKAEAETVSTLVDEGDYAGARTKLEQLNAKNLQIGTLKDMLAVTKGEKQMYNQNGELVSSFKEAAFIVPSDKQLIKEGEQFYLLDKGKTLSSTNREAAREDFVNAKSEMASVRNLVDNNRSTELGEIDQKIAGIAKKIEKLQEEKSHGAKNDNTLSAMPDTLAHHSQHSHAELYLNSSDSSQKTTQTTNEDNASAYKH</sequence>
<feature type="region of interest" description="Disordered" evidence="2">
    <location>
        <begin position="94"/>
        <end position="114"/>
    </location>
</feature>
<feature type="coiled-coil region" evidence="1">
    <location>
        <begin position="50"/>
        <end position="84"/>
    </location>
</feature>
<dbReference type="EMBL" id="LNYG01000013">
    <property type="protein sequence ID" value="KTD07513.1"/>
    <property type="molecule type" value="Genomic_DNA"/>
</dbReference>
<dbReference type="Pfam" id="PF18641">
    <property type="entry name" value="LidA_Long_CC"/>
    <property type="match status" value="1"/>
</dbReference>
<dbReference type="STRING" id="455.Ljam_1708"/>
<keyword evidence="1" id="KW-0175">Coiled coil</keyword>
<proteinExistence type="predicted"/>
<comment type="caution">
    <text evidence="4">The sequence shown here is derived from an EMBL/GenBank/DDBJ whole genome shotgun (WGS) entry which is preliminary data.</text>
</comment>
<dbReference type="AlphaFoldDB" id="A0A0W0UIW8"/>
<feature type="compositionally biased region" description="Low complexity" evidence="2">
    <location>
        <begin position="358"/>
        <end position="369"/>
    </location>
</feature>
<dbReference type="InterPro" id="IPR041463">
    <property type="entry name" value="LidA_long_CC"/>
</dbReference>
<dbReference type="PATRIC" id="fig|455.5.peg.1800"/>
<feature type="compositionally biased region" description="Basic and acidic residues" evidence="2">
    <location>
        <begin position="101"/>
        <end position="112"/>
    </location>
</feature>
<dbReference type="Proteomes" id="UP000054715">
    <property type="component" value="Unassembled WGS sequence"/>
</dbReference>
<feature type="coiled-coil region" evidence="1">
    <location>
        <begin position="114"/>
        <end position="195"/>
    </location>
</feature>
<feature type="region of interest" description="Disordered" evidence="2">
    <location>
        <begin position="323"/>
        <end position="379"/>
    </location>
</feature>
<organism evidence="4 5">
    <name type="scientific">Legionella jamestowniensis</name>
    <dbReference type="NCBI Taxonomy" id="455"/>
    <lineage>
        <taxon>Bacteria</taxon>
        <taxon>Pseudomonadati</taxon>
        <taxon>Pseudomonadota</taxon>
        <taxon>Gammaproteobacteria</taxon>
        <taxon>Legionellales</taxon>
        <taxon>Legionellaceae</taxon>
        <taxon>Legionella</taxon>
    </lineage>
</organism>
<dbReference type="Gene3D" id="6.10.140.2010">
    <property type="match status" value="1"/>
</dbReference>
<feature type="domain" description="LidA long coiled-coil" evidence="3">
    <location>
        <begin position="169"/>
        <end position="329"/>
    </location>
</feature>
<accession>A0A0W0UIW8</accession>
<reference evidence="4 5" key="1">
    <citation type="submission" date="2015-11" db="EMBL/GenBank/DDBJ databases">
        <title>Genomic analysis of 38 Legionella species identifies large and diverse effector repertoires.</title>
        <authorList>
            <person name="Burstein D."/>
            <person name="Amaro F."/>
            <person name="Zusman T."/>
            <person name="Lifshitz Z."/>
            <person name="Cohen O."/>
            <person name="Gilbert J.A."/>
            <person name="Pupko T."/>
            <person name="Shuman H.A."/>
            <person name="Segal G."/>
        </authorList>
    </citation>
    <scope>NUCLEOTIDE SEQUENCE [LARGE SCALE GENOMIC DNA]</scope>
    <source>
        <strain evidence="4 5">JA-26-G1-E2</strain>
    </source>
</reference>
<gene>
    <name evidence="4" type="primary">lidA_2</name>
    <name evidence="4" type="ORF">Ljam_1708</name>
</gene>
<name>A0A0W0UIW8_9GAMM</name>
<protein>
    <submittedName>
        <fullName evidence="4">Dot/Icm system substrate protein LidA</fullName>
    </submittedName>
</protein>
<evidence type="ECO:0000256" key="2">
    <source>
        <dbReference type="SAM" id="MobiDB-lite"/>
    </source>
</evidence>
<evidence type="ECO:0000313" key="4">
    <source>
        <dbReference type="EMBL" id="KTD07513.1"/>
    </source>
</evidence>
<evidence type="ECO:0000313" key="5">
    <source>
        <dbReference type="Proteomes" id="UP000054715"/>
    </source>
</evidence>
<evidence type="ECO:0000259" key="3">
    <source>
        <dbReference type="Pfam" id="PF18641"/>
    </source>
</evidence>
<evidence type="ECO:0000256" key="1">
    <source>
        <dbReference type="SAM" id="Coils"/>
    </source>
</evidence>